<gene>
    <name evidence="1" type="ORF">SADFL11_00007570</name>
</gene>
<dbReference type="Proteomes" id="UP000004703">
    <property type="component" value="Chromosome"/>
</dbReference>
<organism evidence="1 2">
    <name type="scientific">Roseibium alexandrii (strain DSM 17067 / NCIMB 14079 / DFL-11)</name>
    <name type="common">Labrenzia alexandrii</name>
    <dbReference type="NCBI Taxonomy" id="244592"/>
    <lineage>
        <taxon>Bacteria</taxon>
        <taxon>Pseudomonadati</taxon>
        <taxon>Pseudomonadota</taxon>
        <taxon>Alphaproteobacteria</taxon>
        <taxon>Hyphomicrobiales</taxon>
        <taxon>Stappiaceae</taxon>
        <taxon>Roseibium</taxon>
    </lineage>
</organism>
<sequence length="46" mass="5099">MLGLADGRSLEFLIQVRTELLDPAIFGVELSAKTVTCLRNIDHRSV</sequence>
<name>A0A5E8UXL7_ROSAD</name>
<reference evidence="1 2" key="2">
    <citation type="submission" date="2013-04" db="EMBL/GenBank/DDBJ databases">
        <authorList>
            <person name="Fiebig A."/>
            <person name="Pradella S."/>
            <person name="Wagner-Doebler I."/>
        </authorList>
    </citation>
    <scope>NUCLEOTIDE SEQUENCE [LARGE SCALE GENOMIC DNA]</scope>
    <source>
        <strain evidence="2">DSM 17067 / NCIMB 14079 / DFL-11</strain>
    </source>
</reference>
<evidence type="ECO:0000313" key="2">
    <source>
        <dbReference type="Proteomes" id="UP000004703"/>
    </source>
</evidence>
<comment type="caution">
    <text evidence="1">The sequence shown here is derived from an EMBL/GenBank/DDBJ whole genome shotgun (WGS) entry which is preliminary data.</text>
</comment>
<reference evidence="1 2" key="1">
    <citation type="submission" date="2008-01" db="EMBL/GenBank/DDBJ databases">
        <authorList>
            <person name="Wagner-Dobler I."/>
            <person name="Ferriera S."/>
            <person name="Johnson J."/>
            <person name="Kravitz S."/>
            <person name="Beeson K."/>
            <person name="Sutton G."/>
            <person name="Rogers Y.-H."/>
            <person name="Friedman R."/>
            <person name="Frazier M."/>
            <person name="Venter J.C."/>
        </authorList>
    </citation>
    <scope>NUCLEOTIDE SEQUENCE [LARGE SCALE GENOMIC DNA]</scope>
    <source>
        <strain evidence="2">DSM 17067 / NCIMB 14079 / DFL-11</strain>
    </source>
</reference>
<evidence type="ECO:0000313" key="1">
    <source>
        <dbReference type="EMBL" id="RMX61903.1"/>
    </source>
</evidence>
<protein>
    <submittedName>
        <fullName evidence="1">Uncharacterized protein</fullName>
    </submittedName>
</protein>
<dbReference type="AlphaFoldDB" id="A0A5E8UXL7"/>
<accession>A0A5E8UXL7</accession>
<dbReference type="EMBL" id="ACCU02000002">
    <property type="protein sequence ID" value="RMX61903.1"/>
    <property type="molecule type" value="Genomic_DNA"/>
</dbReference>
<proteinExistence type="predicted"/>